<gene>
    <name evidence="2" type="ORF">CROQUDRAFT_664112</name>
</gene>
<keyword evidence="3" id="KW-1185">Reference proteome</keyword>
<name>A0A9P6NCE7_9BASI</name>
<sequence length="190" mass="21662">MFRTIYIVFALQAFSTISRSTPQEGSPIAVDLFPEKLILYKHDGWNHAQIYDGHKEPVFITRPGEAPNTIALDTPLGLFQRDVYLTPVFGSCDPVTYRDTDNFFFTFKNGVWTLSNENPHGWGDYTFQPASPSSLLGDIKTIDSPKYAVARITNENPYTIKYKEVFSLQQSYLTAFMIVADEHKARCYPK</sequence>
<evidence type="ECO:0000313" key="2">
    <source>
        <dbReference type="EMBL" id="KAG0141230.1"/>
    </source>
</evidence>
<dbReference type="EMBL" id="MU167395">
    <property type="protein sequence ID" value="KAG0141230.1"/>
    <property type="molecule type" value="Genomic_DNA"/>
</dbReference>
<evidence type="ECO:0000313" key="3">
    <source>
        <dbReference type="Proteomes" id="UP000886653"/>
    </source>
</evidence>
<proteinExistence type="predicted"/>
<protein>
    <submittedName>
        <fullName evidence="2">Uncharacterized protein</fullName>
    </submittedName>
</protein>
<evidence type="ECO:0000256" key="1">
    <source>
        <dbReference type="SAM" id="SignalP"/>
    </source>
</evidence>
<reference evidence="2" key="1">
    <citation type="submission" date="2013-11" db="EMBL/GenBank/DDBJ databases">
        <title>Genome sequence of the fusiform rust pathogen reveals effectors for host alternation and coevolution with pine.</title>
        <authorList>
            <consortium name="DOE Joint Genome Institute"/>
            <person name="Smith K."/>
            <person name="Pendleton A."/>
            <person name="Kubisiak T."/>
            <person name="Anderson C."/>
            <person name="Salamov A."/>
            <person name="Aerts A."/>
            <person name="Riley R."/>
            <person name="Clum A."/>
            <person name="Lindquist E."/>
            <person name="Ence D."/>
            <person name="Campbell M."/>
            <person name="Kronenberg Z."/>
            <person name="Feau N."/>
            <person name="Dhillon B."/>
            <person name="Hamelin R."/>
            <person name="Burleigh J."/>
            <person name="Smith J."/>
            <person name="Yandell M."/>
            <person name="Nelson C."/>
            <person name="Grigoriev I."/>
            <person name="Davis J."/>
        </authorList>
    </citation>
    <scope>NUCLEOTIDE SEQUENCE</scope>
    <source>
        <strain evidence="2">G11</strain>
    </source>
</reference>
<feature type="signal peptide" evidence="1">
    <location>
        <begin position="1"/>
        <end position="20"/>
    </location>
</feature>
<comment type="caution">
    <text evidence="2">The sequence shown here is derived from an EMBL/GenBank/DDBJ whole genome shotgun (WGS) entry which is preliminary data.</text>
</comment>
<feature type="chain" id="PRO_5040443954" evidence="1">
    <location>
        <begin position="21"/>
        <end position="190"/>
    </location>
</feature>
<keyword evidence="1" id="KW-0732">Signal</keyword>
<dbReference type="Proteomes" id="UP000886653">
    <property type="component" value="Unassembled WGS sequence"/>
</dbReference>
<organism evidence="2 3">
    <name type="scientific">Cronartium quercuum f. sp. fusiforme G11</name>
    <dbReference type="NCBI Taxonomy" id="708437"/>
    <lineage>
        <taxon>Eukaryota</taxon>
        <taxon>Fungi</taxon>
        <taxon>Dikarya</taxon>
        <taxon>Basidiomycota</taxon>
        <taxon>Pucciniomycotina</taxon>
        <taxon>Pucciniomycetes</taxon>
        <taxon>Pucciniales</taxon>
        <taxon>Coleosporiaceae</taxon>
        <taxon>Cronartium</taxon>
    </lineage>
</organism>
<dbReference type="AlphaFoldDB" id="A0A9P6NCE7"/>
<accession>A0A9P6NCE7</accession>